<keyword evidence="4 10" id="KW-0812">Transmembrane</keyword>
<dbReference type="InterPro" id="IPR018108">
    <property type="entry name" value="MCP_transmembrane"/>
</dbReference>
<organism evidence="13 14">
    <name type="scientific">Strongylocentrotus purpuratus</name>
    <name type="common">Purple sea urchin</name>
    <dbReference type="NCBI Taxonomy" id="7668"/>
    <lineage>
        <taxon>Eukaryota</taxon>
        <taxon>Metazoa</taxon>
        <taxon>Echinodermata</taxon>
        <taxon>Eleutherozoa</taxon>
        <taxon>Echinozoa</taxon>
        <taxon>Echinoidea</taxon>
        <taxon>Euechinoidea</taxon>
        <taxon>Echinacea</taxon>
        <taxon>Camarodonta</taxon>
        <taxon>Echinidea</taxon>
        <taxon>Strongylocentrotidae</taxon>
        <taxon>Strongylocentrotus</taxon>
    </lineage>
</organism>
<accession>A0A7M7T4K0</accession>
<feature type="repeat" description="Solcar" evidence="10">
    <location>
        <begin position="178"/>
        <end position="266"/>
    </location>
</feature>
<comment type="subcellular location">
    <subcellularLocation>
        <location evidence="1">Mitochondrion inner membrane</location>
        <topology evidence="1">Multi-pass membrane protein</topology>
    </subcellularLocation>
</comment>
<proteinExistence type="inferred from homology"/>
<dbReference type="GO" id="GO:0005743">
    <property type="term" value="C:mitochondrial inner membrane"/>
    <property type="evidence" value="ECO:0000318"/>
    <property type="project" value="GO_Central"/>
</dbReference>
<evidence type="ECO:0000256" key="6">
    <source>
        <dbReference type="ARBA" id="ARBA00022792"/>
    </source>
</evidence>
<dbReference type="InterPro" id="IPR002067">
    <property type="entry name" value="MCP"/>
</dbReference>
<dbReference type="PRINTS" id="PR00926">
    <property type="entry name" value="MITOCARRIER"/>
</dbReference>
<keyword evidence="6" id="KW-0999">Mitochondrion inner membrane</keyword>
<dbReference type="InParanoid" id="A0A7M7T4K0"/>
<evidence type="ECO:0000256" key="2">
    <source>
        <dbReference type="ARBA" id="ARBA00006375"/>
    </source>
</evidence>
<dbReference type="RefSeq" id="XP_030853364.1">
    <property type="nucleotide sequence ID" value="XM_030997504.1"/>
</dbReference>
<dbReference type="GO" id="GO:0000095">
    <property type="term" value="F:S-adenosyl-L-methionine transmembrane transporter activity"/>
    <property type="evidence" value="ECO:0000318"/>
    <property type="project" value="GO_Central"/>
</dbReference>
<dbReference type="Pfam" id="PF00153">
    <property type="entry name" value="Mito_carr"/>
    <property type="match status" value="3"/>
</dbReference>
<dbReference type="SUPFAM" id="SSF103506">
    <property type="entry name" value="Mitochondrial carrier"/>
    <property type="match status" value="1"/>
</dbReference>
<feature type="repeat" description="Solcar" evidence="10">
    <location>
        <begin position="87"/>
        <end position="169"/>
    </location>
</feature>
<evidence type="ECO:0000256" key="10">
    <source>
        <dbReference type="PROSITE-ProRule" id="PRU00282"/>
    </source>
</evidence>
<dbReference type="FunFam" id="1.50.40.10:FF:000018">
    <property type="entry name" value="S-adenosylmethionine mitochondrial carrier protein-like"/>
    <property type="match status" value="1"/>
</dbReference>
<dbReference type="OrthoDB" id="276989at2759"/>
<dbReference type="GeneID" id="592104"/>
<keyword evidence="9 10" id="KW-0472">Membrane</keyword>
<feature type="transmembrane region" description="Helical" evidence="12">
    <location>
        <begin position="246"/>
        <end position="263"/>
    </location>
</feature>
<dbReference type="Gene3D" id="1.50.40.10">
    <property type="entry name" value="Mitochondrial carrier domain"/>
    <property type="match status" value="1"/>
</dbReference>
<dbReference type="PANTHER" id="PTHR45667">
    <property type="entry name" value="S-ADENOSYLMETHIONINE MITOCHONDRIAL CARRIER PROTEIN"/>
    <property type="match status" value="1"/>
</dbReference>
<sequence>MSDQIPSLPAALLAGGVTGTIVDSTLHPIDTIKTRLQSPGGLWKAGGFRGSFAGILPVLLVTAPNSAIFFGCYETAKALGDAHLPAKYEPWIMMSGATAGEVTSLLIRVPAEVVKQRAQASRIPSLAILSDILKQDGYRGLYRGFASTVLRDAPYAFVQYPLWELCKRIWARQQGYPVTVWQSSICGAIAGGIAGIITTPCDVVKTRVMLGGQGSKGHIDRIPDIFRTLLKEKGVRGLFYGVVPRFIWMSVGGAYFLGLYELFKIEFMQYKGWKNNNQS</sequence>
<dbReference type="InterPro" id="IPR023395">
    <property type="entry name" value="MCP_dom_sf"/>
</dbReference>
<evidence type="ECO:0000256" key="1">
    <source>
        <dbReference type="ARBA" id="ARBA00004448"/>
    </source>
</evidence>
<dbReference type="CTD" id="115286"/>
<evidence type="ECO:0000313" key="14">
    <source>
        <dbReference type="Proteomes" id="UP000007110"/>
    </source>
</evidence>
<comment type="similarity">
    <text evidence="2 11">Belongs to the mitochondrial carrier (TC 2.A.29) family.</text>
</comment>
<keyword evidence="7 12" id="KW-1133">Transmembrane helix</keyword>
<dbReference type="EnsemblMetazoa" id="XM_030997504">
    <property type="protein sequence ID" value="XP_030853364"/>
    <property type="gene ID" value="LOC592104"/>
</dbReference>
<evidence type="ECO:0000256" key="12">
    <source>
        <dbReference type="SAM" id="Phobius"/>
    </source>
</evidence>
<evidence type="ECO:0000256" key="4">
    <source>
        <dbReference type="ARBA" id="ARBA00022692"/>
    </source>
</evidence>
<evidence type="ECO:0000313" key="13">
    <source>
        <dbReference type="EnsemblMetazoa" id="XP_030853364"/>
    </source>
</evidence>
<dbReference type="Proteomes" id="UP000007110">
    <property type="component" value="Unassembled WGS sequence"/>
</dbReference>
<evidence type="ECO:0008006" key="15">
    <source>
        <dbReference type="Google" id="ProtNLM"/>
    </source>
</evidence>
<keyword evidence="14" id="KW-1185">Reference proteome</keyword>
<dbReference type="KEGG" id="spu:592104"/>
<evidence type="ECO:0000256" key="3">
    <source>
        <dbReference type="ARBA" id="ARBA00022448"/>
    </source>
</evidence>
<evidence type="ECO:0000256" key="5">
    <source>
        <dbReference type="ARBA" id="ARBA00022737"/>
    </source>
</evidence>
<evidence type="ECO:0000256" key="8">
    <source>
        <dbReference type="ARBA" id="ARBA00023128"/>
    </source>
</evidence>
<evidence type="ECO:0000256" key="7">
    <source>
        <dbReference type="ARBA" id="ARBA00022989"/>
    </source>
</evidence>
<dbReference type="OMA" id="IGPRTMW"/>
<keyword evidence="8" id="KW-0496">Mitochondrion</keyword>
<evidence type="ECO:0000256" key="9">
    <source>
        <dbReference type="ARBA" id="ARBA00023136"/>
    </source>
</evidence>
<dbReference type="FunCoup" id="A0A7M7T4K0">
    <property type="interactions" value="1312"/>
</dbReference>
<feature type="repeat" description="Solcar" evidence="10">
    <location>
        <begin position="6"/>
        <end position="79"/>
    </location>
</feature>
<protein>
    <recommendedName>
        <fullName evidence="15">S-adenosylmethionine mitochondrial carrier protein</fullName>
    </recommendedName>
</protein>
<evidence type="ECO:0000256" key="11">
    <source>
        <dbReference type="RuleBase" id="RU000488"/>
    </source>
</evidence>
<keyword evidence="3 11" id="KW-0813">Transport</keyword>
<dbReference type="AlphaFoldDB" id="A0A7M7T4K0"/>
<reference evidence="13" key="2">
    <citation type="submission" date="2021-01" db="UniProtKB">
        <authorList>
            <consortium name="EnsemblMetazoa"/>
        </authorList>
    </citation>
    <scope>IDENTIFICATION</scope>
</reference>
<dbReference type="PROSITE" id="PS50920">
    <property type="entry name" value="SOLCAR"/>
    <property type="match status" value="3"/>
</dbReference>
<reference evidence="14" key="1">
    <citation type="submission" date="2015-02" db="EMBL/GenBank/DDBJ databases">
        <title>Genome sequencing for Strongylocentrotus purpuratus.</title>
        <authorList>
            <person name="Murali S."/>
            <person name="Liu Y."/>
            <person name="Vee V."/>
            <person name="English A."/>
            <person name="Wang M."/>
            <person name="Skinner E."/>
            <person name="Han Y."/>
            <person name="Muzny D.M."/>
            <person name="Worley K.C."/>
            <person name="Gibbs R.A."/>
        </authorList>
    </citation>
    <scope>NUCLEOTIDE SEQUENCE</scope>
</reference>
<name>A0A7M7T4K0_STRPU</name>
<keyword evidence="5" id="KW-0677">Repeat</keyword>